<dbReference type="EC" id="5.6.1.7" evidence="7"/>
<comment type="caution">
    <text evidence="11">The sequence shown here is derived from an EMBL/GenBank/DDBJ whole genome shotgun (WGS) entry which is preliminary data.</text>
</comment>
<dbReference type="RefSeq" id="WP_138017415.1">
    <property type="nucleotide sequence ID" value="NZ_SULI01000032.1"/>
</dbReference>
<feature type="region of interest" description="Disordered" evidence="10">
    <location>
        <begin position="526"/>
        <end position="548"/>
    </location>
</feature>
<sequence>MAAKDVKFDTDARNKMLAGVNILADAVKVTLGPKGRNVILDKSFGAPRITKDGVSVAKEIELEDKFENMGAQMVKEVASRTNDEAGDGTTTATVLAQAIVKEGLKQVAAGLNPMDLKRGIDLATAKVVEGIKGMAREVKDSAEVAQVGTISANGESEIGQQIADAMQKVGNEGVITVEENKGLETETTVVEGMQFDRGYLSPYFVTNADKMIAELDDCMILLHEKKLSSLQAMVPLLEQVIQSQKPLLIIAEDVEGEALATLVVNKLRGGLKIAAVKAPGFGDRRKAMLQDLAILTGGQVISEDLGMKLESVTMDMLGTAKRVDITKDETTVVDGAGEKAEIAARVAQIRAQIEETSSDYDREKLQERVAKLAGGVAVIRVGGMTEVEVKERKDRVDDALNATRAAVQEGVIVGGGVALVQAGKALENLEGANSDQNAGIVIVRKAIEAPLRQIAENAGVDGAVVAGKVRESTESSFGFNAQTEEYGDMFSFGVIDPAKVARTALEDAASVAGLLITTEAMVADKPSKEGAGGGMPDMGGMGGMGGMM</sequence>
<dbReference type="PANTHER" id="PTHR45633">
    <property type="entry name" value="60 KDA HEAT SHOCK PROTEIN, MITOCHONDRIAL"/>
    <property type="match status" value="1"/>
</dbReference>
<feature type="binding site" evidence="7">
    <location>
        <position position="51"/>
    </location>
    <ligand>
        <name>ATP</name>
        <dbReference type="ChEBI" id="CHEBI:30616"/>
    </ligand>
</feature>
<evidence type="ECO:0000313" key="11">
    <source>
        <dbReference type="EMBL" id="TKZ15938.1"/>
    </source>
</evidence>
<keyword evidence="5 7" id="KW-0143">Chaperone</keyword>
<dbReference type="NCBIfam" id="NF000592">
    <property type="entry name" value="PRK00013.1"/>
    <property type="match status" value="1"/>
</dbReference>
<evidence type="ECO:0000313" key="12">
    <source>
        <dbReference type="Proteomes" id="UP000306575"/>
    </source>
</evidence>
<dbReference type="GO" id="GO:0005524">
    <property type="term" value="F:ATP binding"/>
    <property type="evidence" value="ECO:0007669"/>
    <property type="project" value="UniProtKB-UniRule"/>
</dbReference>
<dbReference type="Pfam" id="PF00118">
    <property type="entry name" value="Cpn60_TCP1"/>
    <property type="match status" value="1"/>
</dbReference>
<dbReference type="FunFam" id="3.50.7.10:FF:000001">
    <property type="entry name" value="60 kDa chaperonin"/>
    <property type="match status" value="1"/>
</dbReference>
<feature type="binding site" evidence="7">
    <location>
        <begin position="30"/>
        <end position="33"/>
    </location>
    <ligand>
        <name>ATP</name>
        <dbReference type="ChEBI" id="CHEBI:30616"/>
    </ligand>
</feature>
<dbReference type="Proteomes" id="UP000306575">
    <property type="component" value="Unassembled WGS sequence"/>
</dbReference>
<dbReference type="NCBIfam" id="NF009488">
    <property type="entry name" value="PRK12850.1"/>
    <property type="match status" value="1"/>
</dbReference>
<dbReference type="NCBIfam" id="NF009489">
    <property type="entry name" value="PRK12851.1"/>
    <property type="match status" value="1"/>
</dbReference>
<dbReference type="InterPro" id="IPR001844">
    <property type="entry name" value="Cpn60/GroEL"/>
</dbReference>
<dbReference type="OrthoDB" id="9766614at2"/>
<evidence type="ECO:0000256" key="1">
    <source>
        <dbReference type="ARBA" id="ARBA00006607"/>
    </source>
</evidence>
<keyword evidence="2 7" id="KW-0963">Cytoplasm</keyword>
<evidence type="ECO:0000256" key="2">
    <source>
        <dbReference type="ARBA" id="ARBA00022490"/>
    </source>
</evidence>
<evidence type="ECO:0000256" key="4">
    <source>
        <dbReference type="ARBA" id="ARBA00022840"/>
    </source>
</evidence>
<dbReference type="GO" id="GO:0016853">
    <property type="term" value="F:isomerase activity"/>
    <property type="evidence" value="ECO:0007669"/>
    <property type="project" value="UniProtKB-KW"/>
</dbReference>
<feature type="compositionally biased region" description="Gly residues" evidence="10">
    <location>
        <begin position="530"/>
        <end position="548"/>
    </location>
</feature>
<dbReference type="InterPro" id="IPR002423">
    <property type="entry name" value="Cpn60/GroEL/TCP-1"/>
</dbReference>
<dbReference type="SUPFAM" id="SSF48592">
    <property type="entry name" value="GroEL equatorial domain-like"/>
    <property type="match status" value="1"/>
</dbReference>
<dbReference type="EMBL" id="SULI01000032">
    <property type="protein sequence ID" value="TKZ15938.1"/>
    <property type="molecule type" value="Genomic_DNA"/>
</dbReference>
<name>A0A4U7MT04_9RHOB</name>
<dbReference type="InterPro" id="IPR027410">
    <property type="entry name" value="TCP-1-like_intermed_sf"/>
</dbReference>
<comment type="caution">
    <text evidence="7">Lacks conserved residue(s) required for the propagation of feature annotation.</text>
</comment>
<feature type="binding site" evidence="7">
    <location>
        <position position="415"/>
    </location>
    <ligand>
        <name>ATP</name>
        <dbReference type="ChEBI" id="CHEBI:30616"/>
    </ligand>
</feature>
<keyword evidence="4 7" id="KW-0067">ATP-binding</keyword>
<dbReference type="PRINTS" id="PR00298">
    <property type="entry name" value="CHAPERONIN60"/>
</dbReference>
<dbReference type="Gene3D" id="3.30.260.10">
    <property type="entry name" value="TCP-1-like chaperonin intermediate domain"/>
    <property type="match status" value="1"/>
</dbReference>
<dbReference type="NCBIfam" id="TIGR02348">
    <property type="entry name" value="GroEL"/>
    <property type="match status" value="1"/>
</dbReference>
<comment type="subunit">
    <text evidence="7 9">Forms a cylinder of 14 subunits composed of two heptameric rings stacked back-to-back. Interacts with the co-chaperonin GroES.</text>
</comment>
<gene>
    <name evidence="7 11" type="primary">groL</name>
    <name evidence="7" type="synonym">groEL</name>
    <name evidence="11" type="ORF">FAP39_16140</name>
</gene>
<evidence type="ECO:0000256" key="5">
    <source>
        <dbReference type="ARBA" id="ARBA00023186"/>
    </source>
</evidence>
<dbReference type="GO" id="GO:0005737">
    <property type="term" value="C:cytoplasm"/>
    <property type="evidence" value="ECO:0007669"/>
    <property type="project" value="UniProtKB-SubCell"/>
</dbReference>
<proteinExistence type="inferred from homology"/>
<comment type="similarity">
    <text evidence="1 7 8">Belongs to the chaperonin (HSP60) family.</text>
</comment>
<dbReference type="SUPFAM" id="SSF54849">
    <property type="entry name" value="GroEL-intermediate domain like"/>
    <property type="match status" value="1"/>
</dbReference>
<dbReference type="SUPFAM" id="SSF52029">
    <property type="entry name" value="GroEL apical domain-like"/>
    <property type="match status" value="1"/>
</dbReference>
<comment type="subcellular location">
    <subcellularLocation>
        <location evidence="7">Cytoplasm</location>
    </subcellularLocation>
</comment>
<evidence type="ECO:0000256" key="6">
    <source>
        <dbReference type="ARBA" id="ARBA00023235"/>
    </source>
</evidence>
<dbReference type="NCBIfam" id="NF009487">
    <property type="entry name" value="PRK12849.1"/>
    <property type="match status" value="1"/>
</dbReference>
<dbReference type="InterPro" id="IPR027409">
    <property type="entry name" value="GroEL-like_apical_dom_sf"/>
</dbReference>
<evidence type="ECO:0000256" key="8">
    <source>
        <dbReference type="RuleBase" id="RU000418"/>
    </source>
</evidence>
<dbReference type="AlphaFoldDB" id="A0A4U7MT04"/>
<dbReference type="InterPro" id="IPR027413">
    <property type="entry name" value="GROEL-like_equatorial_sf"/>
</dbReference>
<dbReference type="Gene3D" id="1.10.560.10">
    <property type="entry name" value="GroEL-like equatorial domain"/>
    <property type="match status" value="1"/>
</dbReference>
<dbReference type="HAMAP" id="MF_00600">
    <property type="entry name" value="CH60"/>
    <property type="match status" value="1"/>
</dbReference>
<evidence type="ECO:0000256" key="9">
    <source>
        <dbReference type="RuleBase" id="RU000419"/>
    </source>
</evidence>
<dbReference type="InterPro" id="IPR018370">
    <property type="entry name" value="Chaperonin_Cpn60_CS"/>
</dbReference>
<protein>
    <recommendedName>
        <fullName evidence="7">Chaperonin GroEL</fullName>
        <ecNumber evidence="7">5.6.1.7</ecNumber>
    </recommendedName>
    <alternativeName>
        <fullName evidence="7">60 kDa chaperonin</fullName>
    </alternativeName>
    <alternativeName>
        <fullName evidence="7">Chaperonin-60</fullName>
        <shortName evidence="7">Cpn60</shortName>
    </alternativeName>
</protein>
<dbReference type="Gene3D" id="3.50.7.10">
    <property type="entry name" value="GroEL"/>
    <property type="match status" value="1"/>
</dbReference>
<dbReference type="GO" id="GO:0140662">
    <property type="term" value="F:ATP-dependent protein folding chaperone"/>
    <property type="evidence" value="ECO:0007669"/>
    <property type="project" value="InterPro"/>
</dbReference>
<keyword evidence="6 7" id="KW-0413">Isomerase</keyword>
<feature type="binding site" evidence="7">
    <location>
        <position position="496"/>
    </location>
    <ligand>
        <name>ATP</name>
        <dbReference type="ChEBI" id="CHEBI:30616"/>
    </ligand>
</feature>
<dbReference type="GO" id="GO:0051082">
    <property type="term" value="F:unfolded protein binding"/>
    <property type="evidence" value="ECO:0007669"/>
    <property type="project" value="UniProtKB-UniRule"/>
</dbReference>
<evidence type="ECO:0000256" key="7">
    <source>
        <dbReference type="HAMAP-Rule" id="MF_00600"/>
    </source>
</evidence>
<comment type="function">
    <text evidence="7 9">Together with its co-chaperonin GroES, plays an essential role in assisting protein folding. The GroEL-GroES system forms a nano-cage that allows encapsulation of the non-native substrate proteins and provides a physical environment optimized to promote and accelerate protein folding.</text>
</comment>
<keyword evidence="12" id="KW-1185">Reference proteome</keyword>
<reference evidence="11 12" key="1">
    <citation type="submission" date="2019-04" db="EMBL/GenBank/DDBJ databases">
        <title>Genome sequence of Pelagicola litoralis CL-ES2.</title>
        <authorList>
            <person name="Cao J."/>
        </authorList>
    </citation>
    <scope>NUCLEOTIDE SEQUENCE [LARGE SCALE GENOMIC DNA]</scope>
    <source>
        <strain evidence="11 12">CL-ES2</strain>
    </source>
</reference>
<dbReference type="FunFam" id="1.10.560.10:FF:000001">
    <property type="entry name" value="60 kDa chaperonin"/>
    <property type="match status" value="1"/>
</dbReference>
<dbReference type="GO" id="GO:0042026">
    <property type="term" value="P:protein refolding"/>
    <property type="evidence" value="ECO:0007669"/>
    <property type="project" value="UniProtKB-UniRule"/>
</dbReference>
<keyword evidence="3 7" id="KW-0547">Nucleotide-binding</keyword>
<dbReference type="PROSITE" id="PS00296">
    <property type="entry name" value="CHAPERONINS_CPN60"/>
    <property type="match status" value="1"/>
</dbReference>
<dbReference type="CDD" id="cd03344">
    <property type="entry name" value="GroEL"/>
    <property type="match status" value="1"/>
</dbReference>
<evidence type="ECO:0000256" key="10">
    <source>
        <dbReference type="SAM" id="MobiDB-lite"/>
    </source>
</evidence>
<feature type="binding site" evidence="7">
    <location>
        <begin position="87"/>
        <end position="91"/>
    </location>
    <ligand>
        <name>ATP</name>
        <dbReference type="ChEBI" id="CHEBI:30616"/>
    </ligand>
</feature>
<accession>A0A4U7MT04</accession>
<organism evidence="11 12">
    <name type="scientific">Shimia litoralis</name>
    <dbReference type="NCBI Taxonomy" id="420403"/>
    <lineage>
        <taxon>Bacteria</taxon>
        <taxon>Pseudomonadati</taxon>
        <taxon>Pseudomonadota</taxon>
        <taxon>Alphaproteobacteria</taxon>
        <taxon>Rhodobacterales</taxon>
        <taxon>Roseobacteraceae</taxon>
    </lineage>
</organism>
<evidence type="ECO:0000256" key="3">
    <source>
        <dbReference type="ARBA" id="ARBA00022741"/>
    </source>
</evidence>